<name>A0A9P6PKV6_9FUNG</name>
<evidence type="ECO:0000313" key="1">
    <source>
        <dbReference type="EMBL" id="KAG0247916.1"/>
    </source>
</evidence>
<comment type="caution">
    <text evidence="1">The sequence shown here is derived from an EMBL/GenBank/DDBJ whole genome shotgun (WGS) entry which is preliminary data.</text>
</comment>
<evidence type="ECO:0000313" key="2">
    <source>
        <dbReference type="Proteomes" id="UP000726737"/>
    </source>
</evidence>
<dbReference type="EMBL" id="JAAAJA010001167">
    <property type="protein sequence ID" value="KAG0247916.1"/>
    <property type="molecule type" value="Genomic_DNA"/>
</dbReference>
<organism evidence="1 2">
    <name type="scientific">Mortierella polycephala</name>
    <dbReference type="NCBI Taxonomy" id="41804"/>
    <lineage>
        <taxon>Eukaryota</taxon>
        <taxon>Fungi</taxon>
        <taxon>Fungi incertae sedis</taxon>
        <taxon>Mucoromycota</taxon>
        <taxon>Mortierellomycotina</taxon>
        <taxon>Mortierellomycetes</taxon>
        <taxon>Mortierellales</taxon>
        <taxon>Mortierellaceae</taxon>
        <taxon>Mortierella</taxon>
    </lineage>
</organism>
<proteinExistence type="predicted"/>
<feature type="non-terminal residue" evidence="1">
    <location>
        <position position="1"/>
    </location>
</feature>
<dbReference type="Proteomes" id="UP000726737">
    <property type="component" value="Unassembled WGS sequence"/>
</dbReference>
<dbReference type="OrthoDB" id="2416239at2759"/>
<accession>A0A9P6PKV6</accession>
<dbReference type="AlphaFoldDB" id="A0A9P6PKV6"/>
<keyword evidence="2" id="KW-1185">Reference proteome</keyword>
<sequence>EYYQVTPVGKDDYDNLADIVCDGEAPCDFIESGSPILENSQLEAHPLFTPWNPQQARMDALDRTMMLYGISPLVDMTLLKLAIGKFGEVESQSKLVPAVKGMQMKMTVEYKSAEAVEAVRATKLEYINVERDLVHIGFLAGERYTCATD</sequence>
<reference evidence="1" key="1">
    <citation type="journal article" date="2020" name="Fungal Divers.">
        <title>Resolving the Mortierellaceae phylogeny through synthesis of multi-gene phylogenetics and phylogenomics.</title>
        <authorList>
            <person name="Vandepol N."/>
            <person name="Liber J."/>
            <person name="Desiro A."/>
            <person name="Na H."/>
            <person name="Kennedy M."/>
            <person name="Barry K."/>
            <person name="Grigoriev I.V."/>
            <person name="Miller A.N."/>
            <person name="O'Donnell K."/>
            <person name="Stajich J.E."/>
            <person name="Bonito G."/>
        </authorList>
    </citation>
    <scope>NUCLEOTIDE SEQUENCE</scope>
    <source>
        <strain evidence="1">KOD948</strain>
    </source>
</reference>
<gene>
    <name evidence="1" type="ORF">BG011_000731</name>
</gene>
<protein>
    <submittedName>
        <fullName evidence="1">Uncharacterized protein</fullName>
    </submittedName>
</protein>